<keyword evidence="1" id="KW-0472">Membrane</keyword>
<reference evidence="2 3" key="1">
    <citation type="submission" date="2020-04" db="EMBL/GenBank/DDBJ databases">
        <title>MicrobeNet Type strains.</title>
        <authorList>
            <person name="Nicholson A.C."/>
        </authorList>
    </citation>
    <scope>NUCLEOTIDE SEQUENCE [LARGE SCALE GENOMIC DNA]</scope>
    <source>
        <strain evidence="2 3">DSM 44445</strain>
    </source>
</reference>
<keyword evidence="1" id="KW-0812">Transmembrane</keyword>
<organism evidence="2 3">
    <name type="scientific">Nocardia veterana</name>
    <dbReference type="NCBI Taxonomy" id="132249"/>
    <lineage>
        <taxon>Bacteria</taxon>
        <taxon>Bacillati</taxon>
        <taxon>Actinomycetota</taxon>
        <taxon>Actinomycetes</taxon>
        <taxon>Mycobacteriales</taxon>
        <taxon>Nocardiaceae</taxon>
        <taxon>Nocardia</taxon>
    </lineage>
</organism>
<sequence>MRPVQRICEYCSHIGSGDESRCGHCGAPLRVLGELARDAGEIAAAASGVEPAGAGKLLTGLTAALGGAEKLVAGAEKLAGDVHSAEDATKQELKKVFPAWQWKAALGGIVVMILLAVLLLHSCSTNVPAIGELTPMDALPVLIRGAADCHPEPTGQGDTCVVAADDPLLSGAITGGRPLTLTMRTDAPDRIDDAIARWRSSGGVVVADGATFVEIGPAVTVWYADRNSGLHLETSSFANRAGAQTFLLRSGLVH</sequence>
<accession>A0A7X6LZ12</accession>
<protein>
    <submittedName>
        <fullName evidence="2">Uncharacterized protein</fullName>
    </submittedName>
</protein>
<gene>
    <name evidence="2" type="ORF">HGA07_16650</name>
</gene>
<name>A0A7X6LZ12_9NOCA</name>
<comment type="caution">
    <text evidence="2">The sequence shown here is derived from an EMBL/GenBank/DDBJ whole genome shotgun (WGS) entry which is preliminary data.</text>
</comment>
<keyword evidence="3" id="KW-1185">Reference proteome</keyword>
<dbReference type="RefSeq" id="WP_157171655.1">
    <property type="nucleotide sequence ID" value="NZ_CAWPHS010000008.1"/>
</dbReference>
<evidence type="ECO:0000256" key="1">
    <source>
        <dbReference type="SAM" id="Phobius"/>
    </source>
</evidence>
<dbReference type="EMBL" id="JAAXPE010000016">
    <property type="protein sequence ID" value="NKY87255.1"/>
    <property type="molecule type" value="Genomic_DNA"/>
</dbReference>
<evidence type="ECO:0000313" key="2">
    <source>
        <dbReference type="EMBL" id="NKY87255.1"/>
    </source>
</evidence>
<keyword evidence="1" id="KW-1133">Transmembrane helix</keyword>
<dbReference type="Proteomes" id="UP000523447">
    <property type="component" value="Unassembled WGS sequence"/>
</dbReference>
<proteinExistence type="predicted"/>
<evidence type="ECO:0000313" key="3">
    <source>
        <dbReference type="Proteomes" id="UP000523447"/>
    </source>
</evidence>
<dbReference type="AlphaFoldDB" id="A0A7X6LZ12"/>
<feature type="transmembrane region" description="Helical" evidence="1">
    <location>
        <begin position="100"/>
        <end position="120"/>
    </location>
</feature>